<protein>
    <submittedName>
        <fullName evidence="2">3-oxoadipate enol-lactonase</fullName>
    </submittedName>
</protein>
<dbReference type="InterPro" id="IPR000639">
    <property type="entry name" value="Epox_hydrolase-like"/>
</dbReference>
<dbReference type="PRINTS" id="PR00111">
    <property type="entry name" value="ABHYDROLASE"/>
</dbReference>
<feature type="domain" description="AB hydrolase-1" evidence="1">
    <location>
        <begin position="18"/>
        <end position="241"/>
    </location>
</feature>
<dbReference type="InterPro" id="IPR029058">
    <property type="entry name" value="AB_hydrolase_fold"/>
</dbReference>
<dbReference type="PRINTS" id="PR00412">
    <property type="entry name" value="EPOXHYDRLASE"/>
</dbReference>
<evidence type="ECO:0000259" key="1">
    <source>
        <dbReference type="Pfam" id="PF00561"/>
    </source>
</evidence>
<proteinExistence type="predicted"/>
<dbReference type="InterPro" id="IPR050228">
    <property type="entry name" value="Carboxylesterase_BioH"/>
</dbReference>
<evidence type="ECO:0000313" key="2">
    <source>
        <dbReference type="EMBL" id="SDG58049.1"/>
    </source>
</evidence>
<accession>A0A1G7VF89</accession>
<gene>
    <name evidence="2" type="ORF">SAMN04489810_0686</name>
</gene>
<sequence length="260" mass="26711">MTVPQITLTAPVGPPDAPLVVLGPSLGTSTILWEDVIPSLAAEYRVVAWDLPGHGSSPAASASFSVEELADAVADAVLSLGRGAAPVFYAGVSLGGATGLALALRHPSLLARAAIIAAGAKLGEAEGWHERAAQVRAQSTSSVIVGSAQRWFAPDSIARRPDISGRLLHALQDADDESYALCCEALAAYDVRGSLGEIRVPVLAVWGEHDVVASEAKSAEIASAVASGTILEISDAAHLPPAEQPEAVASALLEFFQEAR</sequence>
<reference evidence="2 3" key="1">
    <citation type="submission" date="2016-10" db="EMBL/GenBank/DDBJ databases">
        <authorList>
            <person name="de Groot N.N."/>
        </authorList>
    </citation>
    <scope>NUCLEOTIDE SEQUENCE [LARGE SCALE GENOMIC DNA]</scope>
    <source>
        <strain evidence="2 3">DSM 23142</strain>
    </source>
</reference>
<dbReference type="OrthoDB" id="9802489at2"/>
<organism evidence="2 3">
    <name type="scientific">Microbacterium pygmaeum</name>
    <dbReference type="NCBI Taxonomy" id="370764"/>
    <lineage>
        <taxon>Bacteria</taxon>
        <taxon>Bacillati</taxon>
        <taxon>Actinomycetota</taxon>
        <taxon>Actinomycetes</taxon>
        <taxon>Micrococcales</taxon>
        <taxon>Microbacteriaceae</taxon>
        <taxon>Microbacterium</taxon>
    </lineage>
</organism>
<dbReference type="PANTHER" id="PTHR43194:SF2">
    <property type="entry name" value="PEROXISOMAL MEMBRANE PROTEIN LPX1"/>
    <property type="match status" value="1"/>
</dbReference>
<dbReference type="Pfam" id="PF00561">
    <property type="entry name" value="Abhydrolase_1"/>
    <property type="match status" value="1"/>
</dbReference>
<dbReference type="PANTHER" id="PTHR43194">
    <property type="entry name" value="HYDROLASE ALPHA/BETA FOLD FAMILY"/>
    <property type="match status" value="1"/>
</dbReference>
<dbReference type="Proteomes" id="UP000199009">
    <property type="component" value="Chromosome I"/>
</dbReference>
<keyword evidence="3" id="KW-1185">Reference proteome</keyword>
<dbReference type="RefSeq" id="WP_091486328.1">
    <property type="nucleotide sequence ID" value="NZ_LT629692.1"/>
</dbReference>
<dbReference type="GO" id="GO:0003824">
    <property type="term" value="F:catalytic activity"/>
    <property type="evidence" value="ECO:0007669"/>
    <property type="project" value="InterPro"/>
</dbReference>
<evidence type="ECO:0000313" key="3">
    <source>
        <dbReference type="Proteomes" id="UP000199009"/>
    </source>
</evidence>
<dbReference type="InterPro" id="IPR000073">
    <property type="entry name" value="AB_hydrolase_1"/>
</dbReference>
<name>A0A1G7VF89_9MICO</name>
<dbReference type="AlphaFoldDB" id="A0A1G7VF89"/>
<dbReference type="STRING" id="370764.SAMN04489810_0686"/>
<dbReference type="EMBL" id="LT629692">
    <property type="protein sequence ID" value="SDG58049.1"/>
    <property type="molecule type" value="Genomic_DNA"/>
</dbReference>
<dbReference type="Gene3D" id="3.40.50.1820">
    <property type="entry name" value="alpha/beta hydrolase"/>
    <property type="match status" value="1"/>
</dbReference>
<dbReference type="SUPFAM" id="SSF53474">
    <property type="entry name" value="alpha/beta-Hydrolases"/>
    <property type="match status" value="1"/>
</dbReference>